<name>A0A542DLC6_AMYCI</name>
<evidence type="ECO:0000256" key="1">
    <source>
        <dbReference type="ARBA" id="ARBA00004141"/>
    </source>
</evidence>
<gene>
    <name evidence="5" type="ORF">FB471_3512</name>
</gene>
<evidence type="ECO:0000313" key="5">
    <source>
        <dbReference type="EMBL" id="TQJ03745.1"/>
    </source>
</evidence>
<dbReference type="OrthoDB" id="329282at2"/>
<dbReference type="InterPro" id="IPR032808">
    <property type="entry name" value="DoxX"/>
</dbReference>
<dbReference type="Proteomes" id="UP000320876">
    <property type="component" value="Unassembled WGS sequence"/>
</dbReference>
<dbReference type="AlphaFoldDB" id="A0A542DLC6"/>
<evidence type="ECO:0000313" key="6">
    <source>
        <dbReference type="Proteomes" id="UP000320876"/>
    </source>
</evidence>
<comment type="subcellular location">
    <subcellularLocation>
        <location evidence="1">Membrane</location>
        <topology evidence="1">Multi-pass membrane protein</topology>
    </subcellularLocation>
</comment>
<organism evidence="5 6">
    <name type="scientific">Amycolatopsis cihanbeyliensis</name>
    <dbReference type="NCBI Taxonomy" id="1128664"/>
    <lineage>
        <taxon>Bacteria</taxon>
        <taxon>Bacillati</taxon>
        <taxon>Actinomycetota</taxon>
        <taxon>Actinomycetes</taxon>
        <taxon>Pseudonocardiales</taxon>
        <taxon>Pseudonocardiaceae</taxon>
        <taxon>Amycolatopsis</taxon>
    </lineage>
</organism>
<protein>
    <submittedName>
        <fullName evidence="5">Putative membrane protein YphA (DoxX/SURF4 family)</fullName>
    </submittedName>
</protein>
<dbReference type="Pfam" id="PF07681">
    <property type="entry name" value="DoxX"/>
    <property type="match status" value="1"/>
</dbReference>
<proteinExistence type="predicted"/>
<keyword evidence="4" id="KW-0472">Membrane</keyword>
<keyword evidence="3" id="KW-1133">Transmembrane helix</keyword>
<sequence>MILRRVARPLLAAIFISGGINALRDAEGHAKAAEPLLDRTVGTETVDAATLVRADAAVKVGAGTALALGRFPRFAAALLLGSLVPTTAAGHPFWEKEDPGERQQQLVHFLKNAGMAGGLLLAVADTGGRPSVGWRARRAARRAGAQAGALADKVR</sequence>
<keyword evidence="6" id="KW-1185">Reference proteome</keyword>
<dbReference type="GO" id="GO:0016020">
    <property type="term" value="C:membrane"/>
    <property type="evidence" value="ECO:0007669"/>
    <property type="project" value="UniProtKB-SubCell"/>
</dbReference>
<accession>A0A542DLC6</accession>
<evidence type="ECO:0000256" key="4">
    <source>
        <dbReference type="ARBA" id="ARBA00023136"/>
    </source>
</evidence>
<dbReference type="RefSeq" id="WP_141999517.1">
    <property type="nucleotide sequence ID" value="NZ_VFML01000001.1"/>
</dbReference>
<dbReference type="EMBL" id="VFML01000001">
    <property type="protein sequence ID" value="TQJ03745.1"/>
    <property type="molecule type" value="Genomic_DNA"/>
</dbReference>
<reference evidence="5 6" key="1">
    <citation type="submission" date="2019-06" db="EMBL/GenBank/DDBJ databases">
        <title>Sequencing the genomes of 1000 actinobacteria strains.</title>
        <authorList>
            <person name="Klenk H.-P."/>
        </authorList>
    </citation>
    <scope>NUCLEOTIDE SEQUENCE [LARGE SCALE GENOMIC DNA]</scope>
    <source>
        <strain evidence="5 6">DSM 45679</strain>
    </source>
</reference>
<evidence type="ECO:0000256" key="2">
    <source>
        <dbReference type="ARBA" id="ARBA00022692"/>
    </source>
</evidence>
<evidence type="ECO:0000256" key="3">
    <source>
        <dbReference type="ARBA" id="ARBA00022989"/>
    </source>
</evidence>
<keyword evidence="2" id="KW-0812">Transmembrane</keyword>
<comment type="caution">
    <text evidence="5">The sequence shown here is derived from an EMBL/GenBank/DDBJ whole genome shotgun (WGS) entry which is preliminary data.</text>
</comment>